<feature type="domain" description="B30.2/SPRY" evidence="2">
    <location>
        <begin position="255"/>
        <end position="477"/>
    </location>
</feature>
<dbReference type="InterPro" id="IPR050618">
    <property type="entry name" value="Ubq-SigPath_Reg"/>
</dbReference>
<evidence type="ECO:0000313" key="3">
    <source>
        <dbReference type="EMBL" id="GMI19704.1"/>
    </source>
</evidence>
<dbReference type="InterPro" id="IPR003877">
    <property type="entry name" value="SPRY_dom"/>
</dbReference>
<dbReference type="InterPro" id="IPR001870">
    <property type="entry name" value="B30.2/SPRY"/>
</dbReference>
<sequence>MSSTISPQTPNYQPSSQTFPHTPTQSPTESPNQALQKVFTLPTSPTPPKRVSTNSKSSKRSTFDPKCFFLRSSKNFVRRTSRDCVPLCEDEMLLVCTYLSRKDLRSLSATSLRYRSITTSYQLHIGYILSHPFVPKVVDPYTPLTVRDDTSLSSSLFSLPQLHTPTSLHGLTADQVPPLVSFNMSPHSSPKTLFPNKSVPIDPPSMHLLTSLLIPQPTCIDPTTLSRCSFIQYSLHGKTVIQYTGTVGLGDRCMRSELPFPVVKPRRRANKMQHLIPNSPTLKPLLPLISAVSEIGKCTSGCRHINYDNVGGGKELNQPDLQVDLTPRLWSYFEVTVLDRDPLIESTLTSSGEPVFISRTEHGVVECIAVGLSTEEFPLTDKMPGWDANSFGYHSDDGGIFRNNGDMVREFGPKWGHGDTVGCGMYYGRDGGRIFFTLNGRFLGYAFCGVGVRDKLFPTVGVDSNRPVWANFGEEPFVFDTGELGGGREEIMERLGLESRVKQMKRIKKRRERAKTM</sequence>
<evidence type="ECO:0000313" key="4">
    <source>
        <dbReference type="Proteomes" id="UP001165065"/>
    </source>
</evidence>
<dbReference type="Gene3D" id="2.60.120.920">
    <property type="match status" value="1"/>
</dbReference>
<dbReference type="SMART" id="SM00449">
    <property type="entry name" value="SPRY"/>
    <property type="match status" value="1"/>
</dbReference>
<dbReference type="SUPFAM" id="SSF49899">
    <property type="entry name" value="Concanavalin A-like lectins/glucanases"/>
    <property type="match status" value="1"/>
</dbReference>
<dbReference type="AlphaFoldDB" id="A0A9W7L1R1"/>
<dbReference type="Pfam" id="PF00622">
    <property type="entry name" value="SPRY"/>
    <property type="match status" value="1"/>
</dbReference>
<feature type="region of interest" description="Disordered" evidence="1">
    <location>
        <begin position="1"/>
        <end position="61"/>
    </location>
</feature>
<feature type="compositionally biased region" description="Polar residues" evidence="1">
    <location>
        <begin position="1"/>
        <end position="35"/>
    </location>
</feature>
<comment type="caution">
    <text evidence="3">The sequence shown here is derived from an EMBL/GenBank/DDBJ whole genome shotgun (WGS) entry which is preliminary data.</text>
</comment>
<proteinExistence type="predicted"/>
<evidence type="ECO:0000259" key="2">
    <source>
        <dbReference type="PROSITE" id="PS50188"/>
    </source>
</evidence>
<dbReference type="InterPro" id="IPR043136">
    <property type="entry name" value="B30.2/SPRY_sf"/>
</dbReference>
<protein>
    <recommendedName>
        <fullName evidence="2">B30.2/SPRY domain-containing protein</fullName>
    </recommendedName>
</protein>
<dbReference type="EMBL" id="BRYA01000499">
    <property type="protein sequence ID" value="GMI19704.1"/>
    <property type="molecule type" value="Genomic_DNA"/>
</dbReference>
<evidence type="ECO:0000256" key="1">
    <source>
        <dbReference type="SAM" id="MobiDB-lite"/>
    </source>
</evidence>
<reference evidence="4" key="1">
    <citation type="journal article" date="2023" name="Commun. Biol.">
        <title>Genome analysis of Parmales, the sister group of diatoms, reveals the evolutionary specialization of diatoms from phago-mixotrophs to photoautotrophs.</title>
        <authorList>
            <person name="Ban H."/>
            <person name="Sato S."/>
            <person name="Yoshikawa S."/>
            <person name="Yamada K."/>
            <person name="Nakamura Y."/>
            <person name="Ichinomiya M."/>
            <person name="Sato N."/>
            <person name="Blanc-Mathieu R."/>
            <person name="Endo H."/>
            <person name="Kuwata A."/>
            <person name="Ogata H."/>
        </authorList>
    </citation>
    <scope>NUCLEOTIDE SEQUENCE [LARGE SCALE GENOMIC DNA]</scope>
</reference>
<dbReference type="InterPro" id="IPR044736">
    <property type="entry name" value="Gid1/RanBPM/SPLA_SPRY"/>
</dbReference>
<dbReference type="PROSITE" id="PS50188">
    <property type="entry name" value="B302_SPRY"/>
    <property type="match status" value="1"/>
</dbReference>
<accession>A0A9W7L1R1</accession>
<name>A0A9W7L1R1_9STRA</name>
<dbReference type="Proteomes" id="UP001165065">
    <property type="component" value="Unassembled WGS sequence"/>
</dbReference>
<dbReference type="OrthoDB" id="258495at2759"/>
<keyword evidence="4" id="KW-1185">Reference proteome</keyword>
<dbReference type="PANTHER" id="PTHR12864">
    <property type="entry name" value="RAN BINDING PROTEIN 9-RELATED"/>
    <property type="match status" value="1"/>
</dbReference>
<dbReference type="CDD" id="cd12885">
    <property type="entry name" value="SPRY_RanBP_like"/>
    <property type="match status" value="1"/>
</dbReference>
<gene>
    <name evidence="3" type="ORF">TrCOL_g11957</name>
</gene>
<dbReference type="InterPro" id="IPR013320">
    <property type="entry name" value="ConA-like_dom_sf"/>
</dbReference>
<organism evidence="3 4">
    <name type="scientific">Triparma columacea</name>
    <dbReference type="NCBI Taxonomy" id="722753"/>
    <lineage>
        <taxon>Eukaryota</taxon>
        <taxon>Sar</taxon>
        <taxon>Stramenopiles</taxon>
        <taxon>Ochrophyta</taxon>
        <taxon>Bolidophyceae</taxon>
        <taxon>Parmales</taxon>
        <taxon>Triparmaceae</taxon>
        <taxon>Triparma</taxon>
    </lineage>
</organism>